<dbReference type="InterPro" id="IPR011598">
    <property type="entry name" value="bHLH_dom"/>
</dbReference>
<protein>
    <recommendedName>
        <fullName evidence="8">BHLH domain-containing protein</fullName>
    </recommendedName>
</protein>
<evidence type="ECO:0000313" key="9">
    <source>
        <dbReference type="EMBL" id="CAG9802185.1"/>
    </source>
</evidence>
<evidence type="ECO:0000256" key="6">
    <source>
        <dbReference type="SAM" id="Coils"/>
    </source>
</evidence>
<dbReference type="SMART" id="SM00353">
    <property type="entry name" value="HLH"/>
    <property type="match status" value="1"/>
</dbReference>
<keyword evidence="6" id="KW-0175">Coiled coil</keyword>
<keyword evidence="4" id="KW-0804">Transcription</keyword>
<evidence type="ECO:0000259" key="8">
    <source>
        <dbReference type="PROSITE" id="PS50888"/>
    </source>
</evidence>
<keyword evidence="5" id="KW-0539">Nucleus</keyword>
<organism evidence="9 10">
    <name type="scientific">Chironomus riparius</name>
    <dbReference type="NCBI Taxonomy" id="315576"/>
    <lineage>
        <taxon>Eukaryota</taxon>
        <taxon>Metazoa</taxon>
        <taxon>Ecdysozoa</taxon>
        <taxon>Arthropoda</taxon>
        <taxon>Hexapoda</taxon>
        <taxon>Insecta</taxon>
        <taxon>Pterygota</taxon>
        <taxon>Neoptera</taxon>
        <taxon>Endopterygota</taxon>
        <taxon>Diptera</taxon>
        <taxon>Nematocera</taxon>
        <taxon>Chironomoidea</taxon>
        <taxon>Chironomidae</taxon>
        <taxon>Chironominae</taxon>
        <taxon>Chironomus</taxon>
    </lineage>
</organism>
<dbReference type="InterPro" id="IPR052207">
    <property type="entry name" value="Max-like/E-box_TFs"/>
</dbReference>
<dbReference type="Proteomes" id="UP001153620">
    <property type="component" value="Chromosome 2"/>
</dbReference>
<evidence type="ECO:0000256" key="1">
    <source>
        <dbReference type="ARBA" id="ARBA00004123"/>
    </source>
</evidence>
<feature type="coiled-coil region" evidence="6">
    <location>
        <begin position="895"/>
        <end position="929"/>
    </location>
</feature>
<dbReference type="CDD" id="cd11405">
    <property type="entry name" value="bHLHzip_MLXIP_like"/>
    <property type="match status" value="1"/>
</dbReference>
<dbReference type="InterPro" id="IPR036638">
    <property type="entry name" value="HLH_DNA-bd_sf"/>
</dbReference>
<feature type="compositionally biased region" description="Acidic residues" evidence="7">
    <location>
        <begin position="33"/>
        <end position="55"/>
    </location>
</feature>
<keyword evidence="2" id="KW-0805">Transcription regulation</keyword>
<dbReference type="GO" id="GO:0046983">
    <property type="term" value="F:protein dimerization activity"/>
    <property type="evidence" value="ECO:0007669"/>
    <property type="project" value="InterPro"/>
</dbReference>
<dbReference type="Pfam" id="PF00010">
    <property type="entry name" value="HLH"/>
    <property type="match status" value="1"/>
</dbReference>
<dbReference type="PROSITE" id="PS50888">
    <property type="entry name" value="BHLH"/>
    <property type="match status" value="1"/>
</dbReference>
<keyword evidence="10" id="KW-1185">Reference proteome</keyword>
<dbReference type="OrthoDB" id="6022628at2759"/>
<evidence type="ECO:0000256" key="3">
    <source>
        <dbReference type="ARBA" id="ARBA00023125"/>
    </source>
</evidence>
<evidence type="ECO:0000256" key="2">
    <source>
        <dbReference type="ARBA" id="ARBA00023015"/>
    </source>
</evidence>
<dbReference type="CDD" id="cd21739">
    <property type="entry name" value="NES2-NLS_ChREBP-like"/>
    <property type="match status" value="1"/>
</dbReference>
<name>A0A9N9WQS1_9DIPT</name>
<sequence>MRMTQTMSVKVESKKNCEHIHSGQFMVSHFEQEEEAEDEYQDYPADDDDECDDISESSNTKVLPGPSTNVCTQLERYRPQAQEKHYEIDSDLSQVFNTLNVTYKQKLTSPKWNPFKGIKLRWKEKIRLNNVIWRCWHMQFILKKRPSVCQFASPLDVDIHNTPQAIILEGKYWKRKWKVITAEYKKWRRYNVSKAFGAISCLDTKSELDILEWSNDNLLMLSDNMSSDTLFSTISQFPFPDSREIARAGRADFIQPSLGPLQPNFDDLMDLDIDILNTYLNNRLAPVQEVPESEELLKDIEFPMITSIDTSTMQDIISSHPTAQQHSVIQSNTMNLDQQQDSTSNQLLFTATIFTQDMSQSNNTQQHVLSLQNNQIHDRESIRMMTDLNPFMGGTGIDISHAQQAQSNEQQMMAPPSDHDDKDSYKGKFSRVLQWKSQLPSILNNSKREPHNYDKCQPTPHQTTLYTQMLAQQQETPQPAQMYNTSPYTDLNDVTNINHMSPIQTTTNNFNTTMTSNNQQLSNAQNALNLSNNQMYQNKMYQQQQANLQNQIGIDQQQTHDNSSSYKSPQSPSFRSYHHSNQQPYKIPSQNSGYNATNRIMMRQQSPPLHSSSIGKSLSFQQQQNQQHQQNATAAAMKEMYRSNSLPINANIQLPKEMMNSGDFAVPKYPTNTASTVVSTKIKNARARSNSINLRHNQLIMTPLQSANSEPTLNVNNVNTNSALAQLLTNTSTSLIGQKAHSISSSAMSMQQQQPHVQPQRANSFTSSSLVQNSILMAVNAATASNKSIQQQPATSTTSNLYQTPTLSPESTYQESNSSYQHDLPQSLSPERCIGMSKYQSRDNRRAGHIHAEQKRRYNIKNGFDMLHSLIPQLQQNPNAKLSKAAMLQKGAEYIKQLRSERTLVSEEMDRLKKEIETLTNSLNHLQNALPANGAPVNRQKTGRLREMYQEYVRQRTMGSWKFWIFGLIFEPLLNSYNSTVSTANIDELYRTCMLWVDNNCSLMEIRPAVSNKLRELSTTTDILADIPTTLQEEVVKALQNLKSLESPR</sequence>
<dbReference type="SUPFAM" id="SSF47459">
    <property type="entry name" value="HLH, helix-loop-helix DNA-binding domain"/>
    <property type="match status" value="1"/>
</dbReference>
<proteinExistence type="predicted"/>
<dbReference type="FunFam" id="4.10.280.10:FF:000094">
    <property type="entry name" value="Blast:Carbohydrate-responsive element-binding protein"/>
    <property type="match status" value="1"/>
</dbReference>
<dbReference type="PANTHER" id="PTHR15741:SF37">
    <property type="entry name" value="LD38259P"/>
    <property type="match status" value="1"/>
</dbReference>
<dbReference type="EMBL" id="OU895878">
    <property type="protein sequence ID" value="CAG9802185.1"/>
    <property type="molecule type" value="Genomic_DNA"/>
</dbReference>
<feature type="region of interest" description="Disordered" evidence="7">
    <location>
        <begin position="403"/>
        <end position="425"/>
    </location>
</feature>
<gene>
    <name evidence="9" type="ORF">CHIRRI_LOCUS5100</name>
</gene>
<dbReference type="PANTHER" id="PTHR15741">
    <property type="entry name" value="BASIC HELIX-LOOP-HELIX ZIP TRANSCRIPTION FACTOR"/>
    <property type="match status" value="1"/>
</dbReference>
<feature type="region of interest" description="Disordered" evidence="7">
    <location>
        <begin position="33"/>
        <end position="62"/>
    </location>
</feature>
<evidence type="ECO:0000256" key="7">
    <source>
        <dbReference type="SAM" id="MobiDB-lite"/>
    </source>
</evidence>
<evidence type="ECO:0000313" key="10">
    <source>
        <dbReference type="Proteomes" id="UP001153620"/>
    </source>
</evidence>
<evidence type="ECO:0000256" key="5">
    <source>
        <dbReference type="ARBA" id="ARBA00023242"/>
    </source>
</evidence>
<dbReference type="GO" id="GO:0005634">
    <property type="term" value="C:nucleus"/>
    <property type="evidence" value="ECO:0007669"/>
    <property type="project" value="UniProtKB-SubCell"/>
</dbReference>
<reference evidence="9" key="2">
    <citation type="submission" date="2022-10" db="EMBL/GenBank/DDBJ databases">
        <authorList>
            <consortium name="ENA_rothamsted_submissions"/>
            <consortium name="culmorum"/>
            <person name="King R."/>
        </authorList>
    </citation>
    <scope>NUCLEOTIDE SEQUENCE</scope>
</reference>
<feature type="compositionally biased region" description="Polar residues" evidence="7">
    <location>
        <begin position="579"/>
        <end position="593"/>
    </location>
</feature>
<feature type="compositionally biased region" description="Low complexity" evidence="7">
    <location>
        <begin position="563"/>
        <end position="575"/>
    </location>
</feature>
<feature type="compositionally biased region" description="Polar residues" evidence="7">
    <location>
        <begin position="606"/>
        <end position="620"/>
    </location>
</feature>
<dbReference type="AlphaFoldDB" id="A0A9N9WQS1"/>
<accession>A0A9N9WQS1</accession>
<dbReference type="GO" id="GO:0000978">
    <property type="term" value="F:RNA polymerase II cis-regulatory region sequence-specific DNA binding"/>
    <property type="evidence" value="ECO:0007669"/>
    <property type="project" value="TreeGrafter"/>
</dbReference>
<feature type="region of interest" description="Disordered" evidence="7">
    <location>
        <begin position="556"/>
        <end position="593"/>
    </location>
</feature>
<comment type="subcellular location">
    <subcellularLocation>
        <location evidence="1">Nucleus</location>
    </subcellularLocation>
</comment>
<dbReference type="GO" id="GO:0000981">
    <property type="term" value="F:DNA-binding transcription factor activity, RNA polymerase II-specific"/>
    <property type="evidence" value="ECO:0007669"/>
    <property type="project" value="TreeGrafter"/>
</dbReference>
<feature type="region of interest" description="Disordered" evidence="7">
    <location>
        <begin position="606"/>
        <end position="627"/>
    </location>
</feature>
<keyword evidence="3" id="KW-0238">DNA-binding</keyword>
<feature type="region of interest" description="Disordered" evidence="7">
    <location>
        <begin position="786"/>
        <end position="829"/>
    </location>
</feature>
<feature type="domain" description="BHLH" evidence="8">
    <location>
        <begin position="844"/>
        <end position="898"/>
    </location>
</feature>
<evidence type="ECO:0000256" key="4">
    <source>
        <dbReference type="ARBA" id="ARBA00023163"/>
    </source>
</evidence>
<reference evidence="9" key="1">
    <citation type="submission" date="2022-01" db="EMBL/GenBank/DDBJ databases">
        <authorList>
            <person name="King R."/>
        </authorList>
    </citation>
    <scope>NUCLEOTIDE SEQUENCE</scope>
</reference>
<dbReference type="Gene3D" id="4.10.280.10">
    <property type="entry name" value="Helix-loop-helix DNA-binding domain"/>
    <property type="match status" value="1"/>
</dbReference>